<protein>
    <submittedName>
        <fullName evidence="3">Rrf2 family transcriptional regulator</fullName>
    </submittedName>
</protein>
<dbReference type="InterPro" id="IPR000944">
    <property type="entry name" value="Tscrpt_reg_Rrf2"/>
</dbReference>
<evidence type="ECO:0000256" key="1">
    <source>
        <dbReference type="ARBA" id="ARBA00023125"/>
    </source>
</evidence>
<dbReference type="InterPro" id="IPR036390">
    <property type="entry name" value="WH_DNA-bd_sf"/>
</dbReference>
<keyword evidence="1" id="KW-0238">DNA-binding</keyword>
<evidence type="ECO:0000256" key="2">
    <source>
        <dbReference type="SAM" id="MobiDB-lite"/>
    </source>
</evidence>
<dbReference type="PROSITE" id="PS51197">
    <property type="entry name" value="HTH_RRF2_2"/>
    <property type="match status" value="1"/>
</dbReference>
<dbReference type="SUPFAM" id="SSF46785">
    <property type="entry name" value="Winged helix' DNA-binding domain"/>
    <property type="match status" value="1"/>
</dbReference>
<dbReference type="NCBIfam" id="TIGR00738">
    <property type="entry name" value="rrf2_super"/>
    <property type="match status" value="1"/>
</dbReference>
<comment type="caution">
    <text evidence="3">The sequence shown here is derived from an EMBL/GenBank/DDBJ whole genome shotgun (WGS) entry which is preliminary data.</text>
</comment>
<dbReference type="PANTHER" id="PTHR33221">
    <property type="entry name" value="WINGED HELIX-TURN-HELIX TRANSCRIPTIONAL REGULATOR, RRF2 FAMILY"/>
    <property type="match status" value="1"/>
</dbReference>
<feature type="region of interest" description="Disordered" evidence="2">
    <location>
        <begin position="142"/>
        <end position="161"/>
    </location>
</feature>
<gene>
    <name evidence="3" type="ORF">ENL26_01385</name>
</gene>
<dbReference type="PANTHER" id="PTHR33221:SF5">
    <property type="entry name" value="HTH-TYPE TRANSCRIPTIONAL REGULATOR ISCR"/>
    <property type="match status" value="1"/>
</dbReference>
<dbReference type="AlphaFoldDB" id="A0A7C5I0T8"/>
<accession>A0A7C5I0T8</accession>
<sequence>MGFTIKSSYALRALQELATSSENGEEVTSLSEIARKNNIPRDFLEKIFAELREAGFVKSTRGRYGGYTLAKKPEEIKLKAVILKLDRPMNSYVCLQSDEECDIDPNCVVKYVWVRLYKAMMRELGNMTLKDIVDLSKKIKSGQNTEEAQDMLGDSPSGDAK</sequence>
<dbReference type="Gene3D" id="1.10.10.10">
    <property type="entry name" value="Winged helix-like DNA-binding domain superfamily/Winged helix DNA-binding domain"/>
    <property type="match status" value="1"/>
</dbReference>
<dbReference type="GO" id="GO:0005829">
    <property type="term" value="C:cytosol"/>
    <property type="evidence" value="ECO:0007669"/>
    <property type="project" value="TreeGrafter"/>
</dbReference>
<dbReference type="GO" id="GO:0003700">
    <property type="term" value="F:DNA-binding transcription factor activity"/>
    <property type="evidence" value="ECO:0007669"/>
    <property type="project" value="TreeGrafter"/>
</dbReference>
<organism evidence="3">
    <name type="scientific">Kosmotoga arenicorallina</name>
    <dbReference type="NCBI Taxonomy" id="688066"/>
    <lineage>
        <taxon>Bacteria</taxon>
        <taxon>Thermotogati</taxon>
        <taxon>Thermotogota</taxon>
        <taxon>Thermotogae</taxon>
        <taxon>Kosmotogales</taxon>
        <taxon>Kosmotogaceae</taxon>
        <taxon>Kosmotoga</taxon>
    </lineage>
</organism>
<dbReference type="GO" id="GO:0003677">
    <property type="term" value="F:DNA binding"/>
    <property type="evidence" value="ECO:0007669"/>
    <property type="project" value="UniProtKB-KW"/>
</dbReference>
<evidence type="ECO:0000313" key="3">
    <source>
        <dbReference type="EMBL" id="HHF08410.1"/>
    </source>
</evidence>
<dbReference type="InterPro" id="IPR036388">
    <property type="entry name" value="WH-like_DNA-bd_sf"/>
</dbReference>
<reference evidence="3" key="1">
    <citation type="journal article" date="2020" name="mSystems">
        <title>Genome- and Community-Level Interaction Insights into Carbon Utilization and Element Cycling Functions of Hydrothermarchaeota in Hydrothermal Sediment.</title>
        <authorList>
            <person name="Zhou Z."/>
            <person name="Liu Y."/>
            <person name="Xu W."/>
            <person name="Pan J."/>
            <person name="Luo Z.H."/>
            <person name="Li M."/>
        </authorList>
    </citation>
    <scope>NUCLEOTIDE SEQUENCE [LARGE SCALE GENOMIC DNA]</scope>
    <source>
        <strain evidence="3">HyVt-80</strain>
    </source>
</reference>
<dbReference type="Pfam" id="PF02082">
    <property type="entry name" value="Rrf2"/>
    <property type="match status" value="1"/>
</dbReference>
<dbReference type="Proteomes" id="UP000886129">
    <property type="component" value="Unassembled WGS sequence"/>
</dbReference>
<proteinExistence type="predicted"/>
<dbReference type="EMBL" id="DRTH01000079">
    <property type="protein sequence ID" value="HHF08410.1"/>
    <property type="molecule type" value="Genomic_DNA"/>
</dbReference>
<name>A0A7C5I0T8_9BACT</name>